<feature type="transmembrane region" description="Helical" evidence="5">
    <location>
        <begin position="55"/>
        <end position="77"/>
    </location>
</feature>
<accession>A4N773</accession>
<evidence type="ECO:0000256" key="4">
    <source>
        <dbReference type="ARBA" id="ARBA00023136"/>
    </source>
</evidence>
<feature type="transmembrane region" description="Helical" evidence="5">
    <location>
        <begin position="97"/>
        <end position="113"/>
    </location>
</feature>
<protein>
    <submittedName>
        <fullName evidence="6">Predicted chloride channel protein</fullName>
    </submittedName>
</protein>
<evidence type="ECO:0000256" key="2">
    <source>
        <dbReference type="ARBA" id="ARBA00022692"/>
    </source>
</evidence>
<dbReference type="GO" id="GO:0015108">
    <property type="term" value="F:chloride transmembrane transporter activity"/>
    <property type="evidence" value="ECO:0007669"/>
    <property type="project" value="InterPro"/>
</dbReference>
<keyword evidence="2 5" id="KW-0812">Transmembrane</keyword>
<gene>
    <name evidence="6" type="ORF">CGSHi22421_00837</name>
</gene>
<evidence type="ECO:0000256" key="1">
    <source>
        <dbReference type="ARBA" id="ARBA00004141"/>
    </source>
</evidence>
<reference evidence="6" key="1">
    <citation type="journal article" date="2007" name="Genome Biol.">
        <title>Characterization and modeling of the Haemophilus influenzae core and supragenomes based on the complete genomic sequences of Rd and 12 clinical nontypeable strains.</title>
        <authorList>
            <person name="Hogg J.S."/>
            <person name="Hu F.Z."/>
            <person name="Janto B."/>
            <person name="Boissy R."/>
            <person name="Hayes J."/>
            <person name="Keefe R."/>
            <person name="Post J.C."/>
            <person name="Ehrlich G.D."/>
        </authorList>
    </citation>
    <scope>NUCLEOTIDE SEQUENCE [LARGE SCALE GENOMIC DNA]</scope>
    <source>
        <strain evidence="6">R3021</strain>
    </source>
</reference>
<proteinExistence type="predicted"/>
<comment type="subcellular location">
    <subcellularLocation>
        <location evidence="1">Membrane</location>
        <topology evidence="1">Multi-pass membrane protein</topology>
    </subcellularLocation>
</comment>
<organism evidence="6">
    <name type="scientific">Haemophilus influenzae R3021</name>
    <dbReference type="NCBI Taxonomy" id="375432"/>
    <lineage>
        <taxon>Bacteria</taxon>
        <taxon>Pseudomonadati</taxon>
        <taxon>Pseudomonadota</taxon>
        <taxon>Gammaproteobacteria</taxon>
        <taxon>Pasteurellales</taxon>
        <taxon>Pasteurellaceae</taxon>
        <taxon>Haemophilus</taxon>
    </lineage>
</organism>
<feature type="transmembrane region" description="Helical" evidence="5">
    <location>
        <begin position="12"/>
        <end position="35"/>
    </location>
</feature>
<evidence type="ECO:0000313" key="6">
    <source>
        <dbReference type="EMBL" id="EDJ89918.1"/>
    </source>
</evidence>
<dbReference type="EMBL" id="AAZE01000034">
    <property type="protein sequence ID" value="EDJ89918.1"/>
    <property type="molecule type" value="Genomic_DNA"/>
</dbReference>
<reference evidence="6" key="2">
    <citation type="submission" date="2007-04" db="EMBL/GenBank/DDBJ databases">
        <authorList>
            <person name="Ehrlich G.D."/>
        </authorList>
    </citation>
    <scope>NUCLEOTIDE SEQUENCE</scope>
    <source>
        <strain evidence="6">R3021</strain>
    </source>
</reference>
<name>A4N773_HAEIF</name>
<keyword evidence="4 5" id="KW-0472">Membrane</keyword>
<keyword evidence="3 5" id="KW-1133">Transmembrane helix</keyword>
<dbReference type="Pfam" id="PF00654">
    <property type="entry name" value="Voltage_CLC"/>
    <property type="match status" value="1"/>
</dbReference>
<sequence length="114" mass="12535">MNSAKLFGKFLLPFWLCLSVHQLGVLAAGSILVAIQGNSPYFPRYQGVTSVSYLYLWLVICGVVCGILGGIFGRLLAKGIAGLSPEKWRGWVRQHPIYIALLLGLVFAALLEWK</sequence>
<dbReference type="AlphaFoldDB" id="A4N773"/>
<evidence type="ECO:0000256" key="3">
    <source>
        <dbReference type="ARBA" id="ARBA00022989"/>
    </source>
</evidence>
<dbReference type="Proteomes" id="UP000003798">
    <property type="component" value="Unassembled WGS sequence"/>
</dbReference>
<dbReference type="GO" id="GO:0016020">
    <property type="term" value="C:membrane"/>
    <property type="evidence" value="ECO:0007669"/>
    <property type="project" value="UniProtKB-SubCell"/>
</dbReference>
<dbReference type="InterPro" id="IPR014743">
    <property type="entry name" value="Cl-channel_core"/>
</dbReference>
<dbReference type="SUPFAM" id="SSF81340">
    <property type="entry name" value="Clc chloride channel"/>
    <property type="match status" value="1"/>
</dbReference>
<evidence type="ECO:0000256" key="5">
    <source>
        <dbReference type="SAM" id="Phobius"/>
    </source>
</evidence>
<dbReference type="InterPro" id="IPR001807">
    <property type="entry name" value="ClC"/>
</dbReference>